<comment type="caution">
    <text evidence="1">The sequence shown here is derived from an EMBL/GenBank/DDBJ whole genome shotgun (WGS) entry which is preliminary data.</text>
</comment>
<organism evidence="1 2">
    <name type="scientific">Flavobacterium gossypii</name>
    <dbReference type="NCBI Taxonomy" id="1646119"/>
    <lineage>
        <taxon>Bacteria</taxon>
        <taxon>Pseudomonadati</taxon>
        <taxon>Bacteroidota</taxon>
        <taxon>Flavobacteriia</taxon>
        <taxon>Flavobacteriales</taxon>
        <taxon>Flavobacteriaceae</taxon>
        <taxon>Flavobacterium</taxon>
    </lineage>
</organism>
<evidence type="ECO:0000313" key="1">
    <source>
        <dbReference type="EMBL" id="MBA9074243.1"/>
    </source>
</evidence>
<sequence>MATSRNDLKVYFETGKKPIQTNFEELIDSLVHKDEDRVSSAQPVDVSNDQKFVTPKVAKMVVDAHAVRKVNGVAPDGTGNVAITNVAGTASTITGNITKAQVTGLQADLDSKLNTSNLRTVNGNSLVGTTDLVLGSSSVLSGFLSAVQTATGAGQTVLTGNVFVIPPGKSAVVTAMLSFTCNSTTSGAVYGIKIQQQNGGSGNAIGSWSAEVGTAASAGSAGIRGGNSFTIAPNITGGGEITATISTAPASGNISATLTAIIKNTSATLATTVSITMRPSTATATLSAQIGSGTLVVIS</sequence>
<evidence type="ECO:0000313" key="2">
    <source>
        <dbReference type="Proteomes" id="UP000555003"/>
    </source>
</evidence>
<name>A0ABR6DS57_9FLAO</name>
<dbReference type="EMBL" id="JACJIS010000002">
    <property type="protein sequence ID" value="MBA9074243.1"/>
    <property type="molecule type" value="Genomic_DNA"/>
</dbReference>
<keyword evidence="2" id="KW-1185">Reference proteome</keyword>
<dbReference type="Proteomes" id="UP000555003">
    <property type="component" value="Unassembled WGS sequence"/>
</dbReference>
<evidence type="ECO:0008006" key="3">
    <source>
        <dbReference type="Google" id="ProtNLM"/>
    </source>
</evidence>
<accession>A0ABR6DS57</accession>
<gene>
    <name evidence="1" type="ORF">GGR22_002410</name>
</gene>
<protein>
    <recommendedName>
        <fullName evidence="3">Tail fiber protein</fullName>
    </recommendedName>
</protein>
<reference evidence="1 2" key="1">
    <citation type="submission" date="2020-08" db="EMBL/GenBank/DDBJ databases">
        <title>Genomic Encyclopedia of Type Strains, Phase IV (KMG-IV): sequencing the most valuable type-strain genomes for metagenomic binning, comparative biology and taxonomic classification.</title>
        <authorList>
            <person name="Goeker M."/>
        </authorList>
    </citation>
    <scope>NUCLEOTIDE SEQUENCE [LARGE SCALE GENOMIC DNA]</scope>
    <source>
        <strain evidence="1 2">DSM 100397</strain>
    </source>
</reference>
<proteinExistence type="predicted"/>
<dbReference type="RefSeq" id="WP_182493828.1">
    <property type="nucleotide sequence ID" value="NZ_JACJIS010000002.1"/>
</dbReference>